<dbReference type="Gene3D" id="1.10.760.10">
    <property type="entry name" value="Cytochrome c-like domain"/>
    <property type="match status" value="1"/>
</dbReference>
<feature type="domain" description="Cytochrome c" evidence="5">
    <location>
        <begin position="185"/>
        <end position="295"/>
    </location>
</feature>
<name>A0A1I6YKQ9_9HYPH</name>
<accession>A0A1I6YKQ9</accession>
<keyword evidence="7" id="KW-1185">Reference proteome</keyword>
<evidence type="ECO:0000256" key="3">
    <source>
        <dbReference type="ARBA" id="ARBA00023004"/>
    </source>
</evidence>
<dbReference type="InterPro" id="IPR036909">
    <property type="entry name" value="Cyt_c-like_dom_sf"/>
</dbReference>
<dbReference type="InterPro" id="IPR051459">
    <property type="entry name" value="Cytochrome_c-type_DH"/>
</dbReference>
<protein>
    <submittedName>
        <fullName evidence="6">Cytochrome c, mono-and diheme variants</fullName>
    </submittedName>
</protein>
<dbReference type="GO" id="GO:0046872">
    <property type="term" value="F:metal ion binding"/>
    <property type="evidence" value="ECO:0007669"/>
    <property type="project" value="UniProtKB-KW"/>
</dbReference>
<feature type="domain" description="Cytochrome c" evidence="5">
    <location>
        <begin position="38"/>
        <end position="143"/>
    </location>
</feature>
<evidence type="ECO:0000259" key="5">
    <source>
        <dbReference type="PROSITE" id="PS51007"/>
    </source>
</evidence>
<evidence type="ECO:0000256" key="4">
    <source>
        <dbReference type="PROSITE-ProRule" id="PRU00433"/>
    </source>
</evidence>
<keyword evidence="2 4" id="KW-0479">Metal-binding</keyword>
<evidence type="ECO:0000256" key="1">
    <source>
        <dbReference type="ARBA" id="ARBA00022617"/>
    </source>
</evidence>
<dbReference type="RefSeq" id="WP_083416570.1">
    <property type="nucleotide sequence ID" value="NZ_FPBD01000001.1"/>
</dbReference>
<dbReference type="AlphaFoldDB" id="A0A1I6YKQ9"/>
<dbReference type="EMBL" id="FPBD01000001">
    <property type="protein sequence ID" value="SFT50967.1"/>
    <property type="molecule type" value="Genomic_DNA"/>
</dbReference>
<dbReference type="InterPro" id="IPR009056">
    <property type="entry name" value="Cyt_c-like_dom"/>
</dbReference>
<keyword evidence="3 4" id="KW-0408">Iron</keyword>
<gene>
    <name evidence="6" type="ORF">SAMN05444141_101944</name>
</gene>
<dbReference type="Proteomes" id="UP000183371">
    <property type="component" value="Unassembled WGS sequence"/>
</dbReference>
<evidence type="ECO:0000256" key="2">
    <source>
        <dbReference type="ARBA" id="ARBA00022723"/>
    </source>
</evidence>
<proteinExistence type="predicted"/>
<dbReference type="GO" id="GO:0020037">
    <property type="term" value="F:heme binding"/>
    <property type="evidence" value="ECO:0007669"/>
    <property type="project" value="InterPro"/>
</dbReference>
<dbReference type="SUPFAM" id="SSF46626">
    <property type="entry name" value="Cytochrome c"/>
    <property type="match status" value="2"/>
</dbReference>
<dbReference type="GO" id="GO:0009055">
    <property type="term" value="F:electron transfer activity"/>
    <property type="evidence" value="ECO:0007669"/>
    <property type="project" value="InterPro"/>
</dbReference>
<organism evidence="6 7">
    <name type="scientific">Pseudovibrio denitrificans</name>
    <dbReference type="NCBI Taxonomy" id="258256"/>
    <lineage>
        <taxon>Bacteria</taxon>
        <taxon>Pseudomonadati</taxon>
        <taxon>Pseudomonadota</taxon>
        <taxon>Alphaproteobacteria</taxon>
        <taxon>Hyphomicrobiales</taxon>
        <taxon>Stappiaceae</taxon>
        <taxon>Pseudovibrio</taxon>
    </lineage>
</organism>
<dbReference type="PANTHER" id="PTHR35008:SF8">
    <property type="entry name" value="ALCOHOL DEHYDROGENASE CYTOCHROME C SUBUNIT"/>
    <property type="match status" value="1"/>
</dbReference>
<evidence type="ECO:0000313" key="7">
    <source>
        <dbReference type="Proteomes" id="UP000183371"/>
    </source>
</evidence>
<reference evidence="7" key="1">
    <citation type="submission" date="2016-10" db="EMBL/GenBank/DDBJ databases">
        <authorList>
            <person name="Varghese N."/>
            <person name="Submissions S."/>
        </authorList>
    </citation>
    <scope>NUCLEOTIDE SEQUENCE [LARGE SCALE GENOMIC DNA]</scope>
    <source>
        <strain evidence="7">DSM 17465</strain>
    </source>
</reference>
<dbReference type="PANTHER" id="PTHR35008">
    <property type="entry name" value="BLL4482 PROTEIN-RELATED"/>
    <property type="match status" value="1"/>
</dbReference>
<sequence length="296" mass="32060">MRKWLLSVISALALAGAGFAVINFWPIGAEPKLSTVEGSVQRGVYLARMSGCIACHTDLENGGKPLAGGTKFATDFGTFYSPNLTTDKAFGMGSWSIEDFAKAVRQGISPEGEPYYPSFPYPFYAKFSDQDIADLWAAFQTVPGVAEPTKPHDMTPPFNLRAGLKLWRGLFFKPEPFISDPTKSEQWNRGKYIVEGPAHCAACHTPRNHLGARKTDLALTGADRLPDGGSSPAITSEYLKQNGWTVSSLSYALQSGLMPDGDVFGGSMGEVVRDGTAYLSKQDRDAIAIYLLEGNE</sequence>
<keyword evidence="1 4" id="KW-0349">Heme</keyword>
<dbReference type="PROSITE" id="PS51007">
    <property type="entry name" value="CYTC"/>
    <property type="match status" value="2"/>
</dbReference>
<evidence type="ECO:0000313" key="6">
    <source>
        <dbReference type="EMBL" id="SFT50967.1"/>
    </source>
</evidence>